<dbReference type="InterPro" id="IPR039422">
    <property type="entry name" value="MarR/SlyA-like"/>
</dbReference>
<dbReference type="Gene3D" id="1.10.10.10">
    <property type="entry name" value="Winged helix-like DNA-binding domain superfamily/Winged helix DNA-binding domain"/>
    <property type="match status" value="1"/>
</dbReference>
<dbReference type="Pfam" id="PF01047">
    <property type="entry name" value="MarR"/>
    <property type="match status" value="1"/>
</dbReference>
<protein>
    <submittedName>
        <fullName evidence="2">MarR family transcriptional regulator</fullName>
    </submittedName>
</protein>
<dbReference type="PANTHER" id="PTHR33164">
    <property type="entry name" value="TRANSCRIPTIONAL REGULATOR, MARR FAMILY"/>
    <property type="match status" value="1"/>
</dbReference>
<dbReference type="SMART" id="SM00347">
    <property type="entry name" value="HTH_MARR"/>
    <property type="match status" value="1"/>
</dbReference>
<feature type="domain" description="HTH marR-type" evidence="1">
    <location>
        <begin position="1"/>
        <end position="143"/>
    </location>
</feature>
<dbReference type="EMBL" id="FCON02000019">
    <property type="protein sequence ID" value="SAL47419.1"/>
    <property type="molecule type" value="Genomic_DNA"/>
</dbReference>
<dbReference type="InterPro" id="IPR000835">
    <property type="entry name" value="HTH_MarR-typ"/>
</dbReference>
<dbReference type="PRINTS" id="PR00598">
    <property type="entry name" value="HTHMARR"/>
</dbReference>
<dbReference type="OrthoDB" id="4549026at2"/>
<dbReference type="InterPro" id="IPR036390">
    <property type="entry name" value="WH_DNA-bd_sf"/>
</dbReference>
<proteinExistence type="predicted"/>
<dbReference type="GO" id="GO:0003700">
    <property type="term" value="F:DNA-binding transcription factor activity"/>
    <property type="evidence" value="ECO:0007669"/>
    <property type="project" value="InterPro"/>
</dbReference>
<dbReference type="GO" id="GO:0006950">
    <property type="term" value="P:response to stress"/>
    <property type="evidence" value="ECO:0007669"/>
    <property type="project" value="TreeGrafter"/>
</dbReference>
<dbReference type="PROSITE" id="PS50995">
    <property type="entry name" value="HTH_MARR_2"/>
    <property type="match status" value="1"/>
</dbReference>
<comment type="caution">
    <text evidence="2">The sequence shown here is derived from an EMBL/GenBank/DDBJ whole genome shotgun (WGS) entry which is preliminary data.</text>
</comment>
<organism evidence="2 3">
    <name type="scientific">Caballeronia choica</name>
    <dbReference type="NCBI Taxonomy" id="326476"/>
    <lineage>
        <taxon>Bacteria</taxon>
        <taxon>Pseudomonadati</taxon>
        <taxon>Pseudomonadota</taxon>
        <taxon>Betaproteobacteria</taxon>
        <taxon>Burkholderiales</taxon>
        <taxon>Burkholderiaceae</taxon>
        <taxon>Caballeronia</taxon>
    </lineage>
</organism>
<evidence type="ECO:0000313" key="3">
    <source>
        <dbReference type="Proteomes" id="UP000054770"/>
    </source>
</evidence>
<reference evidence="2" key="1">
    <citation type="submission" date="2016-01" db="EMBL/GenBank/DDBJ databases">
        <authorList>
            <person name="Peeters C."/>
        </authorList>
    </citation>
    <scope>NUCLEOTIDE SEQUENCE [LARGE SCALE GENOMIC DNA]</scope>
    <source>
        <strain evidence="2">LMG 22940</strain>
    </source>
</reference>
<evidence type="ECO:0000313" key="2">
    <source>
        <dbReference type="EMBL" id="SAL47419.1"/>
    </source>
</evidence>
<name>A0A158HTX5_9BURK</name>
<accession>A0A158HTX5</accession>
<dbReference type="AlphaFoldDB" id="A0A158HTX5"/>
<gene>
    <name evidence="2" type="ORF">AWB68_02295</name>
</gene>
<dbReference type="RefSeq" id="WP_087644460.1">
    <property type="nucleotide sequence ID" value="NZ_FCON02000019.1"/>
</dbReference>
<keyword evidence="3" id="KW-1185">Reference proteome</keyword>
<dbReference type="PANTHER" id="PTHR33164:SF95">
    <property type="entry name" value="TRANSCRIPTIONAL REGULATOR"/>
    <property type="match status" value="1"/>
</dbReference>
<dbReference type="SUPFAM" id="SSF46785">
    <property type="entry name" value="Winged helix' DNA-binding domain"/>
    <property type="match status" value="1"/>
</dbReference>
<sequence length="161" mass="17892">MNERPAAPHLDDLPGHYIRRLQQMAVAIFLEETEAHGITPVQYAAMQAVHDRPQLDQRTLSRSIGFDTSTIGGVIDRLEKRGLMQRNASDEDRRVRLLTLTAEGEALLEEVQPAMMRAQLRMLEPLPEPDRARFMQMLKVLVGHAGNDAGGPQGEANDASS</sequence>
<dbReference type="InterPro" id="IPR036388">
    <property type="entry name" value="WH-like_DNA-bd_sf"/>
</dbReference>
<dbReference type="Proteomes" id="UP000054770">
    <property type="component" value="Unassembled WGS sequence"/>
</dbReference>
<evidence type="ECO:0000259" key="1">
    <source>
        <dbReference type="PROSITE" id="PS50995"/>
    </source>
</evidence>